<keyword evidence="5" id="KW-0229">DNA integration</keyword>
<dbReference type="GO" id="GO:0051301">
    <property type="term" value="P:cell division"/>
    <property type="evidence" value="ECO:0007669"/>
    <property type="project" value="UniProtKB-KW"/>
</dbReference>
<dbReference type="InterPro" id="IPR011010">
    <property type="entry name" value="DNA_brk_join_enz"/>
</dbReference>
<proteinExistence type="inferred from homology"/>
<keyword evidence="3" id="KW-0132">Cell division</keyword>
<accession>A0A6J6NMN3</accession>
<evidence type="ECO:0000313" key="11">
    <source>
        <dbReference type="EMBL" id="CAB4685623.1"/>
    </source>
</evidence>
<dbReference type="GO" id="GO:0015074">
    <property type="term" value="P:DNA integration"/>
    <property type="evidence" value="ECO:0007669"/>
    <property type="project" value="UniProtKB-KW"/>
</dbReference>
<dbReference type="InterPro" id="IPR023009">
    <property type="entry name" value="Tyrosine_recombinase_XerC/XerD"/>
</dbReference>
<dbReference type="InterPro" id="IPR044068">
    <property type="entry name" value="CB"/>
</dbReference>
<dbReference type="InterPro" id="IPR013762">
    <property type="entry name" value="Integrase-like_cat_sf"/>
</dbReference>
<dbReference type="GO" id="GO:0007059">
    <property type="term" value="P:chromosome segregation"/>
    <property type="evidence" value="ECO:0007669"/>
    <property type="project" value="UniProtKB-KW"/>
</dbReference>
<protein>
    <submittedName>
        <fullName evidence="11">Unannotated protein</fullName>
    </submittedName>
</protein>
<dbReference type="EMBL" id="CAEZXG010000067">
    <property type="protein sequence ID" value="CAB4685623.1"/>
    <property type="molecule type" value="Genomic_DNA"/>
</dbReference>
<evidence type="ECO:0000256" key="3">
    <source>
        <dbReference type="ARBA" id="ARBA00022618"/>
    </source>
</evidence>
<evidence type="ECO:0000256" key="8">
    <source>
        <dbReference type="ARBA" id="ARBA00023306"/>
    </source>
</evidence>
<keyword evidence="6" id="KW-0238">DNA-binding</keyword>
<evidence type="ECO:0000256" key="4">
    <source>
        <dbReference type="ARBA" id="ARBA00022829"/>
    </source>
</evidence>
<dbReference type="PROSITE" id="PS51900">
    <property type="entry name" value="CB"/>
    <property type="match status" value="1"/>
</dbReference>
<dbReference type="InterPro" id="IPR050090">
    <property type="entry name" value="Tyrosine_recombinase_XerCD"/>
</dbReference>
<dbReference type="GO" id="GO:0005737">
    <property type="term" value="C:cytoplasm"/>
    <property type="evidence" value="ECO:0007669"/>
    <property type="project" value="UniProtKB-SubCell"/>
</dbReference>
<keyword evidence="8" id="KW-0131">Cell cycle</keyword>
<dbReference type="Gene3D" id="1.10.443.10">
    <property type="entry name" value="Intergrase catalytic core"/>
    <property type="match status" value="1"/>
</dbReference>
<dbReference type="SUPFAM" id="SSF56349">
    <property type="entry name" value="DNA breaking-rejoining enzymes"/>
    <property type="match status" value="1"/>
</dbReference>
<dbReference type="Gene3D" id="1.10.150.130">
    <property type="match status" value="1"/>
</dbReference>
<keyword evidence="4" id="KW-0159">Chromosome partition</keyword>
<dbReference type="PANTHER" id="PTHR30349:SF77">
    <property type="entry name" value="TYROSINE RECOMBINASE XERC"/>
    <property type="match status" value="1"/>
</dbReference>
<dbReference type="GO" id="GO:0003677">
    <property type="term" value="F:DNA binding"/>
    <property type="evidence" value="ECO:0007669"/>
    <property type="project" value="UniProtKB-KW"/>
</dbReference>
<reference evidence="11" key="1">
    <citation type="submission" date="2020-05" db="EMBL/GenBank/DDBJ databases">
        <authorList>
            <person name="Chiriac C."/>
            <person name="Salcher M."/>
            <person name="Ghai R."/>
            <person name="Kavagutti S V."/>
        </authorList>
    </citation>
    <scope>NUCLEOTIDE SEQUENCE</scope>
</reference>
<dbReference type="Pfam" id="PF02899">
    <property type="entry name" value="Phage_int_SAM_1"/>
    <property type="match status" value="1"/>
</dbReference>
<sequence length="319" mass="35188">MAYYVKDVSPSKVLPVSEQFEKILAAFQRHLEAERNLSVHTVRAYIGDLASMFEHLETLGVNQISELQLSHLRSWLANQQIKGGARTTLSRRAVTVRLFTKWALKNKYIPIDVGVSLATPKGHRTLPEVLDMNDAKLAMDSAAMRAGEEETPLALRDVAMLELLYATGARVGELCGLDIGDIDYNRNTIRVLGKGNKERTIPMGRPAVAALQTWLKDGRESVANAQSANAVFLGVRGKRIDQRTVRTVVYEALSAIEGIERMGPHALRHSAATHLLEGGADLRTVQEILGHASLATTQIYTHVSTARLQKVFKQAHPRA</sequence>
<gene>
    <name evidence="11" type="ORF">UFOPK2359_00963</name>
</gene>
<dbReference type="GO" id="GO:0006310">
    <property type="term" value="P:DNA recombination"/>
    <property type="evidence" value="ECO:0007669"/>
    <property type="project" value="UniProtKB-KW"/>
</dbReference>
<dbReference type="NCBIfam" id="NF001399">
    <property type="entry name" value="PRK00283.1"/>
    <property type="match status" value="1"/>
</dbReference>
<evidence type="ECO:0000256" key="6">
    <source>
        <dbReference type="ARBA" id="ARBA00023125"/>
    </source>
</evidence>
<feature type="domain" description="Tyr recombinase" evidence="9">
    <location>
        <begin position="125"/>
        <end position="313"/>
    </location>
</feature>
<dbReference type="InterPro" id="IPR004107">
    <property type="entry name" value="Integrase_SAM-like_N"/>
</dbReference>
<dbReference type="SUPFAM" id="SSF47823">
    <property type="entry name" value="lambda integrase-like, N-terminal domain"/>
    <property type="match status" value="1"/>
</dbReference>
<evidence type="ECO:0000256" key="5">
    <source>
        <dbReference type="ARBA" id="ARBA00022908"/>
    </source>
</evidence>
<dbReference type="HAMAP" id="MF_01808">
    <property type="entry name" value="Recomb_XerC_XerD"/>
    <property type="match status" value="1"/>
</dbReference>
<dbReference type="Pfam" id="PF00589">
    <property type="entry name" value="Phage_integrase"/>
    <property type="match status" value="1"/>
</dbReference>
<evidence type="ECO:0000259" key="10">
    <source>
        <dbReference type="PROSITE" id="PS51900"/>
    </source>
</evidence>
<feature type="domain" description="Core-binding (CB)" evidence="10">
    <location>
        <begin position="18"/>
        <end position="104"/>
    </location>
</feature>
<dbReference type="PANTHER" id="PTHR30349">
    <property type="entry name" value="PHAGE INTEGRASE-RELATED"/>
    <property type="match status" value="1"/>
</dbReference>
<dbReference type="InterPro" id="IPR002104">
    <property type="entry name" value="Integrase_catalytic"/>
</dbReference>
<evidence type="ECO:0000256" key="7">
    <source>
        <dbReference type="ARBA" id="ARBA00023172"/>
    </source>
</evidence>
<keyword evidence="2" id="KW-0963">Cytoplasm</keyword>
<evidence type="ECO:0000256" key="1">
    <source>
        <dbReference type="ARBA" id="ARBA00004496"/>
    </source>
</evidence>
<keyword evidence="7" id="KW-0233">DNA recombination</keyword>
<evidence type="ECO:0000259" key="9">
    <source>
        <dbReference type="PROSITE" id="PS51898"/>
    </source>
</evidence>
<organism evidence="11">
    <name type="scientific">freshwater metagenome</name>
    <dbReference type="NCBI Taxonomy" id="449393"/>
    <lineage>
        <taxon>unclassified sequences</taxon>
        <taxon>metagenomes</taxon>
        <taxon>ecological metagenomes</taxon>
    </lineage>
</organism>
<dbReference type="InterPro" id="IPR010998">
    <property type="entry name" value="Integrase_recombinase_N"/>
</dbReference>
<name>A0A6J6NMN3_9ZZZZ</name>
<dbReference type="AlphaFoldDB" id="A0A6J6NMN3"/>
<comment type="subcellular location">
    <subcellularLocation>
        <location evidence="1">Cytoplasm</location>
    </subcellularLocation>
</comment>
<dbReference type="CDD" id="cd00798">
    <property type="entry name" value="INT_XerDC_C"/>
    <property type="match status" value="1"/>
</dbReference>
<dbReference type="PROSITE" id="PS51898">
    <property type="entry name" value="TYR_RECOMBINASE"/>
    <property type="match status" value="1"/>
</dbReference>
<evidence type="ECO:0000256" key="2">
    <source>
        <dbReference type="ARBA" id="ARBA00022490"/>
    </source>
</evidence>